<feature type="compositionally biased region" description="Basic and acidic residues" evidence="1">
    <location>
        <begin position="186"/>
        <end position="197"/>
    </location>
</feature>
<evidence type="ECO:0000313" key="3">
    <source>
        <dbReference type="Proteomes" id="UP000305948"/>
    </source>
</evidence>
<dbReference type="EMBL" id="ML213518">
    <property type="protein sequence ID" value="TFK48627.1"/>
    <property type="molecule type" value="Genomic_DNA"/>
</dbReference>
<dbReference type="OrthoDB" id="3030351at2759"/>
<name>A0A5C3MUC4_9AGAM</name>
<accession>A0A5C3MUC4</accession>
<protein>
    <submittedName>
        <fullName evidence="2">Uncharacterized protein</fullName>
    </submittedName>
</protein>
<evidence type="ECO:0000256" key="1">
    <source>
        <dbReference type="SAM" id="MobiDB-lite"/>
    </source>
</evidence>
<keyword evidence="3" id="KW-1185">Reference proteome</keyword>
<evidence type="ECO:0000313" key="2">
    <source>
        <dbReference type="EMBL" id="TFK48627.1"/>
    </source>
</evidence>
<dbReference type="AlphaFoldDB" id="A0A5C3MUC4"/>
<feature type="region of interest" description="Disordered" evidence="1">
    <location>
        <begin position="132"/>
        <end position="244"/>
    </location>
</feature>
<organism evidence="2 3">
    <name type="scientific">Heliocybe sulcata</name>
    <dbReference type="NCBI Taxonomy" id="5364"/>
    <lineage>
        <taxon>Eukaryota</taxon>
        <taxon>Fungi</taxon>
        <taxon>Dikarya</taxon>
        <taxon>Basidiomycota</taxon>
        <taxon>Agaricomycotina</taxon>
        <taxon>Agaricomycetes</taxon>
        <taxon>Gloeophyllales</taxon>
        <taxon>Gloeophyllaceae</taxon>
        <taxon>Heliocybe</taxon>
    </lineage>
</organism>
<dbReference type="Proteomes" id="UP000305948">
    <property type="component" value="Unassembled WGS sequence"/>
</dbReference>
<feature type="region of interest" description="Disordered" evidence="1">
    <location>
        <begin position="66"/>
        <end position="96"/>
    </location>
</feature>
<feature type="region of interest" description="Disordered" evidence="1">
    <location>
        <begin position="21"/>
        <end position="54"/>
    </location>
</feature>
<sequence>MVELLTTVQSARRAGKVISHATRHTPSLPVSIPTPRRPAAVPNSSPTRNGGLSDLVFDMSPVRSSSGLILPRRSSSRSRPCRNGLQEARKEASSSRAASAILEDLNLVEVSCVPDKAPTPEALFLYTMPTLPKQPSARRKDAGSQARIESAAPLYSLPSHGRQFRDGDLSEDDFQASSFDSLSGADRSEPREPEVSRHSKSVSHVKITGFVPSSQKINPRPRYSSRGSLRFTPVSAEKACEAVR</sequence>
<proteinExistence type="predicted"/>
<reference evidence="2 3" key="1">
    <citation type="journal article" date="2019" name="Nat. Ecol. Evol.">
        <title>Megaphylogeny resolves global patterns of mushroom evolution.</title>
        <authorList>
            <person name="Varga T."/>
            <person name="Krizsan K."/>
            <person name="Foldi C."/>
            <person name="Dima B."/>
            <person name="Sanchez-Garcia M."/>
            <person name="Sanchez-Ramirez S."/>
            <person name="Szollosi G.J."/>
            <person name="Szarkandi J.G."/>
            <person name="Papp V."/>
            <person name="Albert L."/>
            <person name="Andreopoulos W."/>
            <person name="Angelini C."/>
            <person name="Antonin V."/>
            <person name="Barry K.W."/>
            <person name="Bougher N.L."/>
            <person name="Buchanan P."/>
            <person name="Buyck B."/>
            <person name="Bense V."/>
            <person name="Catcheside P."/>
            <person name="Chovatia M."/>
            <person name="Cooper J."/>
            <person name="Damon W."/>
            <person name="Desjardin D."/>
            <person name="Finy P."/>
            <person name="Geml J."/>
            <person name="Haridas S."/>
            <person name="Hughes K."/>
            <person name="Justo A."/>
            <person name="Karasinski D."/>
            <person name="Kautmanova I."/>
            <person name="Kiss B."/>
            <person name="Kocsube S."/>
            <person name="Kotiranta H."/>
            <person name="LaButti K.M."/>
            <person name="Lechner B.E."/>
            <person name="Liimatainen K."/>
            <person name="Lipzen A."/>
            <person name="Lukacs Z."/>
            <person name="Mihaltcheva S."/>
            <person name="Morgado L.N."/>
            <person name="Niskanen T."/>
            <person name="Noordeloos M.E."/>
            <person name="Ohm R.A."/>
            <person name="Ortiz-Santana B."/>
            <person name="Ovrebo C."/>
            <person name="Racz N."/>
            <person name="Riley R."/>
            <person name="Savchenko A."/>
            <person name="Shiryaev A."/>
            <person name="Soop K."/>
            <person name="Spirin V."/>
            <person name="Szebenyi C."/>
            <person name="Tomsovsky M."/>
            <person name="Tulloss R.E."/>
            <person name="Uehling J."/>
            <person name="Grigoriev I.V."/>
            <person name="Vagvolgyi C."/>
            <person name="Papp T."/>
            <person name="Martin F.M."/>
            <person name="Miettinen O."/>
            <person name="Hibbett D.S."/>
            <person name="Nagy L.G."/>
        </authorList>
    </citation>
    <scope>NUCLEOTIDE SEQUENCE [LARGE SCALE GENOMIC DNA]</scope>
    <source>
        <strain evidence="2 3">OMC1185</strain>
    </source>
</reference>
<gene>
    <name evidence="2" type="ORF">OE88DRAFT_1663701</name>
</gene>